<evidence type="ECO:0000256" key="3">
    <source>
        <dbReference type="ARBA" id="ARBA00022840"/>
    </source>
</evidence>
<keyword evidence="1" id="KW-0813">Transport</keyword>
<dbReference type="Proteomes" id="UP000825886">
    <property type="component" value="Chromosome"/>
</dbReference>
<dbReference type="EMBL" id="CP081864">
    <property type="protein sequence ID" value="QZN94217.1"/>
    <property type="molecule type" value="Genomic_DNA"/>
</dbReference>
<evidence type="ECO:0000256" key="1">
    <source>
        <dbReference type="ARBA" id="ARBA00022448"/>
    </source>
</evidence>
<keyword evidence="4" id="KW-1278">Translocase</keyword>
<dbReference type="PANTHER" id="PTHR42794">
    <property type="entry name" value="HEMIN IMPORT ATP-BINDING PROTEIN HMUV"/>
    <property type="match status" value="1"/>
</dbReference>
<evidence type="ECO:0000256" key="2">
    <source>
        <dbReference type="ARBA" id="ARBA00022741"/>
    </source>
</evidence>
<dbReference type="PANTHER" id="PTHR42794:SF1">
    <property type="entry name" value="HEMIN IMPORT ATP-BINDING PROTEIN HMUV"/>
    <property type="match status" value="1"/>
</dbReference>
<dbReference type="Gene3D" id="3.40.50.300">
    <property type="entry name" value="P-loop containing nucleotide triphosphate hydrolases"/>
    <property type="match status" value="1"/>
</dbReference>
<feature type="domain" description="ABC transporter" evidence="6">
    <location>
        <begin position="5"/>
        <end position="242"/>
    </location>
</feature>
<evidence type="ECO:0000313" key="7">
    <source>
        <dbReference type="EMBL" id="QZN94217.1"/>
    </source>
</evidence>
<dbReference type="InterPro" id="IPR027417">
    <property type="entry name" value="P-loop_NTPase"/>
</dbReference>
<sequence>MTNRLTAQHLHYQVNGRTLIDDVSLDINGGEIVAIIGPNGAGKSTLLRLLTGYLAPDSGECQLAGKALADWQPDALAKTRAVMRQHAALNFPFSVRDVVAMGRAPYRHDRAGDSVVDHVMALTECTALAQQDYRHLSGGEQQRVQLARVLAQLWHPTPTPCWLFLDEPTSALDLYHQQHLLRLLKQLTQQQPLAVCCILHDLNLAALYADRIALLHQGKLVAQGTPHAVLQSETLTQWYQAEVLVHPHPDDATPQVFLRR</sequence>
<dbReference type="PROSITE" id="PS00211">
    <property type="entry name" value="ABC_TRANSPORTER_1"/>
    <property type="match status" value="1"/>
</dbReference>
<evidence type="ECO:0000259" key="6">
    <source>
        <dbReference type="PROSITE" id="PS50893"/>
    </source>
</evidence>
<evidence type="ECO:0000313" key="8">
    <source>
        <dbReference type="Proteomes" id="UP000825886"/>
    </source>
</evidence>
<dbReference type="GO" id="GO:0005524">
    <property type="term" value="F:ATP binding"/>
    <property type="evidence" value="ECO:0007669"/>
    <property type="project" value="UniProtKB-KW"/>
</dbReference>
<dbReference type="SUPFAM" id="SSF52540">
    <property type="entry name" value="P-loop containing nucleoside triphosphate hydrolases"/>
    <property type="match status" value="1"/>
</dbReference>
<accession>A0ABX9AGD2</accession>
<dbReference type="InterPro" id="IPR003439">
    <property type="entry name" value="ABC_transporter-like_ATP-bd"/>
</dbReference>
<dbReference type="PROSITE" id="PS50893">
    <property type="entry name" value="ABC_TRANSPORTER_2"/>
    <property type="match status" value="1"/>
</dbReference>
<protein>
    <submittedName>
        <fullName evidence="7">Heme ABC transporter ATP-binding protein</fullName>
    </submittedName>
</protein>
<proteinExistence type="predicted"/>
<dbReference type="InterPro" id="IPR003593">
    <property type="entry name" value="AAA+_ATPase"/>
</dbReference>
<reference evidence="7 8" key="1">
    <citation type="submission" date="2021-08" db="EMBL/GenBank/DDBJ databases">
        <title>Culture and genomic analysis of Symbiopectobacterium purcellii sp. nov. gen. nov., isolated from the leafhopper Empoasca decipiens.</title>
        <authorList>
            <person name="Nadal-Jimenez P."/>
            <person name="Siozios S."/>
            <person name="Halliday N."/>
            <person name="Camara M."/>
            <person name="Hurst G.D.D."/>
        </authorList>
    </citation>
    <scope>NUCLEOTIDE SEQUENCE [LARGE SCALE GENOMIC DNA]</scope>
    <source>
        <strain evidence="7 8">SyEd1</strain>
    </source>
</reference>
<organism evidence="7 8">
    <name type="scientific">Symbiopectobacterium purcellii</name>
    <dbReference type="NCBI Taxonomy" id="2871826"/>
    <lineage>
        <taxon>Bacteria</taxon>
        <taxon>Pseudomonadati</taxon>
        <taxon>Pseudomonadota</taxon>
        <taxon>Gammaproteobacteria</taxon>
        <taxon>Enterobacterales</taxon>
        <taxon>Enterobacteriaceae</taxon>
    </lineage>
</organism>
<name>A0ABX9AGD2_9ENTR</name>
<dbReference type="NCBIfam" id="NF010068">
    <property type="entry name" value="PRK13548.1"/>
    <property type="match status" value="1"/>
</dbReference>
<dbReference type="Pfam" id="PF00005">
    <property type="entry name" value="ABC_tran"/>
    <property type="match status" value="1"/>
</dbReference>
<dbReference type="CDD" id="cd03214">
    <property type="entry name" value="ABC_Iron-Siderophores_B12_Hemin"/>
    <property type="match status" value="1"/>
</dbReference>
<evidence type="ECO:0000256" key="5">
    <source>
        <dbReference type="ARBA" id="ARBA00037066"/>
    </source>
</evidence>
<evidence type="ECO:0000256" key="4">
    <source>
        <dbReference type="ARBA" id="ARBA00022967"/>
    </source>
</evidence>
<keyword evidence="2" id="KW-0547">Nucleotide-binding</keyword>
<dbReference type="InterPro" id="IPR017871">
    <property type="entry name" value="ABC_transporter-like_CS"/>
</dbReference>
<keyword evidence="8" id="KW-1185">Reference proteome</keyword>
<gene>
    <name evidence="7" type="ORF">K6K13_12615</name>
</gene>
<dbReference type="RefSeq" id="WP_222157344.1">
    <property type="nucleotide sequence ID" value="NZ_CP081864.1"/>
</dbReference>
<comment type="function">
    <text evidence="5">Part of the ABC transporter complex HmuTUV involved in hemin import. Responsible for energy coupling to the transport system.</text>
</comment>
<keyword evidence="3 7" id="KW-0067">ATP-binding</keyword>
<dbReference type="SMART" id="SM00382">
    <property type="entry name" value="AAA"/>
    <property type="match status" value="1"/>
</dbReference>